<dbReference type="Gene3D" id="3.40.50.12160">
    <property type="entry name" value="Methylthiotransferase, N-terminal domain"/>
    <property type="match status" value="1"/>
</dbReference>
<comment type="similarity">
    <text evidence="14">Belongs to the methylthiotransferase family. MiaB subfamily.</text>
</comment>
<keyword evidence="3 14" id="KW-0963">Cytoplasm</keyword>
<dbReference type="InterPro" id="IPR007197">
    <property type="entry name" value="rSAM"/>
</dbReference>
<evidence type="ECO:0000256" key="3">
    <source>
        <dbReference type="ARBA" id="ARBA00022490"/>
    </source>
</evidence>
<dbReference type="Pfam" id="PF04055">
    <property type="entry name" value="Radical_SAM"/>
    <property type="match status" value="1"/>
</dbReference>
<evidence type="ECO:0000256" key="1">
    <source>
        <dbReference type="ARBA" id="ARBA00003234"/>
    </source>
</evidence>
<dbReference type="Proteomes" id="UP000321934">
    <property type="component" value="Chromosome"/>
</dbReference>
<feature type="binding site" evidence="14">
    <location>
        <position position="11"/>
    </location>
    <ligand>
        <name>[4Fe-4S] cluster</name>
        <dbReference type="ChEBI" id="CHEBI:49883"/>
        <label>1</label>
    </ligand>
</feature>
<evidence type="ECO:0000259" key="16">
    <source>
        <dbReference type="PROSITE" id="PS51449"/>
    </source>
</evidence>
<keyword evidence="2 14" id="KW-0004">4Fe-4S</keyword>
<dbReference type="PANTHER" id="PTHR43020:SF2">
    <property type="entry name" value="MITOCHONDRIAL TRNA METHYLTHIOTRANSFERASE CDK5RAP1"/>
    <property type="match status" value="1"/>
</dbReference>
<dbReference type="HAMAP" id="MF_01864">
    <property type="entry name" value="tRNA_metthiotr_MiaB"/>
    <property type="match status" value="1"/>
</dbReference>
<feature type="domain" description="Radical SAM core" evidence="17">
    <location>
        <begin position="147"/>
        <end position="382"/>
    </location>
</feature>
<dbReference type="SFLD" id="SFLDG01082">
    <property type="entry name" value="B12-binding_domain_containing"/>
    <property type="match status" value="1"/>
</dbReference>
<keyword evidence="7 14" id="KW-0479">Metal-binding</keyword>
<feature type="binding site" evidence="14">
    <location>
        <position position="47"/>
    </location>
    <ligand>
        <name>[4Fe-4S] cluster</name>
        <dbReference type="ChEBI" id="CHEBI:49883"/>
        <label>1</label>
    </ligand>
</feature>
<dbReference type="NCBIfam" id="TIGR00089">
    <property type="entry name" value="MiaB/RimO family radical SAM methylthiotransferase"/>
    <property type="match status" value="1"/>
</dbReference>
<dbReference type="RefSeq" id="WP_146820781.1">
    <property type="nucleotide sequence ID" value="NZ_CP029077.1"/>
</dbReference>
<sequence>MKKACIKTYGCQMNVYDSERMHDMIKAMGYEVFDDYKDAEIVILNTCHIREKAAEKIYSELGRIKFEKNRLQKEGRDMIIVMAGCVAQAEGESVFMRAKYVDIVVGPESYQSLPELIKKAQNGEKKLINIDFSPDDKFDKLPEESLTKTKSSAFVTIQEGCDKFCAFCVVPYTRGAEFSRKVDDVIKDVARNVENGTKEIVLLGQNVNSYHGICEKGKTWRLSDLIAKIAEIKGLERIRYTTSHPCDMTDDLIAMHGYEKKLMPLLNLPVQSGSDKILKAMNRKHSRQFYIDLMKNIKKTRPDIIFSSDFIVGFPGETDEDFNDTLDMVREIGFCAQSFSFKYSKRPGTPAADWENQVDEEVKSERLKILQDLLENQQHTFNNTMLGMTIPVLFEDKPTRYEGQIAGRSEYLQIVLCDINGDKTDYIHKIHNVKITAVNKNSLSGVII</sequence>
<feature type="binding site" evidence="14">
    <location>
        <position position="161"/>
    </location>
    <ligand>
        <name>[4Fe-4S] cluster</name>
        <dbReference type="ChEBI" id="CHEBI:49883"/>
        <label>2</label>
        <note>4Fe-4S-S-AdoMet</note>
    </ligand>
</feature>
<feature type="binding site" evidence="14">
    <location>
        <position position="165"/>
    </location>
    <ligand>
        <name>[4Fe-4S] cluster</name>
        <dbReference type="ChEBI" id="CHEBI:49883"/>
        <label>2</label>
        <note>4Fe-4S-S-AdoMet</note>
    </ligand>
</feature>
<dbReference type="PANTHER" id="PTHR43020">
    <property type="entry name" value="CDK5 REGULATORY SUBUNIT-ASSOCIATED PROTEIN 1"/>
    <property type="match status" value="1"/>
</dbReference>
<dbReference type="InterPro" id="IPR020612">
    <property type="entry name" value="Methylthiotransferase_CS"/>
</dbReference>
<comment type="subunit">
    <text evidence="14">Monomer.</text>
</comment>
<evidence type="ECO:0000256" key="14">
    <source>
        <dbReference type="HAMAP-Rule" id="MF_01864"/>
    </source>
</evidence>
<evidence type="ECO:0000256" key="4">
    <source>
        <dbReference type="ARBA" id="ARBA00022679"/>
    </source>
</evidence>
<evidence type="ECO:0000256" key="7">
    <source>
        <dbReference type="ARBA" id="ARBA00022723"/>
    </source>
</evidence>
<dbReference type="SUPFAM" id="SSF102114">
    <property type="entry name" value="Radical SAM enzymes"/>
    <property type="match status" value="1"/>
</dbReference>
<dbReference type="FunFam" id="3.40.50.12160:FF:000003">
    <property type="entry name" value="CDK5 regulatory subunit-associated protein 1"/>
    <property type="match status" value="1"/>
</dbReference>
<comment type="cofactor">
    <cofactor evidence="14">
        <name>[4Fe-4S] cluster</name>
        <dbReference type="ChEBI" id="CHEBI:49883"/>
    </cofactor>
    <text evidence="14">Binds 2 [4Fe-4S] clusters. One cluster is coordinated with 3 cysteines and an exchangeable S-adenosyl-L-methionine.</text>
</comment>
<dbReference type="SFLD" id="SFLDG01061">
    <property type="entry name" value="methylthiotransferase"/>
    <property type="match status" value="1"/>
</dbReference>
<dbReference type="InterPro" id="IPR006638">
    <property type="entry name" value="Elp3/MiaA/NifB-like_rSAM"/>
</dbReference>
<comment type="catalytic activity">
    <reaction evidence="14">
        <text>N(6)-dimethylallyladenosine(37) in tRNA + (sulfur carrier)-SH + AH2 + 2 S-adenosyl-L-methionine = 2-methylsulfanyl-N(6)-dimethylallyladenosine(37) in tRNA + (sulfur carrier)-H + 5'-deoxyadenosine + L-methionine + A + S-adenosyl-L-homocysteine + 2 H(+)</text>
        <dbReference type="Rhea" id="RHEA:37067"/>
        <dbReference type="Rhea" id="RHEA-COMP:10375"/>
        <dbReference type="Rhea" id="RHEA-COMP:10376"/>
        <dbReference type="Rhea" id="RHEA-COMP:14737"/>
        <dbReference type="Rhea" id="RHEA-COMP:14739"/>
        <dbReference type="ChEBI" id="CHEBI:13193"/>
        <dbReference type="ChEBI" id="CHEBI:15378"/>
        <dbReference type="ChEBI" id="CHEBI:17319"/>
        <dbReference type="ChEBI" id="CHEBI:17499"/>
        <dbReference type="ChEBI" id="CHEBI:29917"/>
        <dbReference type="ChEBI" id="CHEBI:57844"/>
        <dbReference type="ChEBI" id="CHEBI:57856"/>
        <dbReference type="ChEBI" id="CHEBI:59789"/>
        <dbReference type="ChEBI" id="CHEBI:64428"/>
        <dbReference type="ChEBI" id="CHEBI:74415"/>
        <dbReference type="ChEBI" id="CHEBI:74417"/>
        <dbReference type="EC" id="2.8.4.3"/>
    </reaction>
</comment>
<keyword evidence="9 14" id="KW-0411">Iron-sulfur</keyword>
<dbReference type="InterPro" id="IPR023404">
    <property type="entry name" value="rSAM_horseshoe"/>
</dbReference>
<dbReference type="GO" id="GO:0005829">
    <property type="term" value="C:cytosol"/>
    <property type="evidence" value="ECO:0007669"/>
    <property type="project" value="TreeGrafter"/>
</dbReference>
<evidence type="ECO:0000259" key="15">
    <source>
        <dbReference type="PROSITE" id="PS50926"/>
    </source>
</evidence>
<name>A0A5B8XE22_9RICK</name>
<dbReference type="EMBL" id="CP029077">
    <property type="protein sequence ID" value="QED23513.1"/>
    <property type="molecule type" value="Genomic_DNA"/>
</dbReference>
<feature type="binding site" evidence="14">
    <location>
        <position position="168"/>
    </location>
    <ligand>
        <name>[4Fe-4S] cluster</name>
        <dbReference type="ChEBI" id="CHEBI:49883"/>
        <label>2</label>
        <note>4Fe-4S-S-AdoMet</note>
    </ligand>
</feature>
<dbReference type="Pfam" id="PF01938">
    <property type="entry name" value="TRAM"/>
    <property type="match status" value="1"/>
</dbReference>
<dbReference type="EC" id="2.8.4.3" evidence="10 14"/>
<dbReference type="OrthoDB" id="9805215at2"/>
<dbReference type="PROSITE" id="PS51449">
    <property type="entry name" value="MTTASE_N"/>
    <property type="match status" value="1"/>
</dbReference>
<evidence type="ECO:0000313" key="18">
    <source>
        <dbReference type="EMBL" id="QED23513.1"/>
    </source>
</evidence>
<evidence type="ECO:0000313" key="19">
    <source>
        <dbReference type="Proteomes" id="UP000321934"/>
    </source>
</evidence>
<evidence type="ECO:0000259" key="17">
    <source>
        <dbReference type="PROSITE" id="PS51918"/>
    </source>
</evidence>
<comment type="function">
    <text evidence="1 14">Catalyzes the methylthiolation of N6-(dimethylallyl)adenosine (i(6)A), leading to the formation of 2-methylthio-N6-(dimethylallyl)adenosine (ms(2)i(6)A) at position 37 in tRNAs that read codons beginning with uridine.</text>
</comment>
<dbReference type="PROSITE" id="PS50926">
    <property type="entry name" value="TRAM"/>
    <property type="match status" value="1"/>
</dbReference>
<dbReference type="SFLD" id="SFLDS00029">
    <property type="entry name" value="Radical_SAM"/>
    <property type="match status" value="1"/>
</dbReference>
<dbReference type="SFLD" id="SFLDF00273">
    <property type="entry name" value="(dimethylallyl)adenosine_tRNA"/>
    <property type="match status" value="1"/>
</dbReference>
<dbReference type="GO" id="GO:0051539">
    <property type="term" value="F:4 iron, 4 sulfur cluster binding"/>
    <property type="evidence" value="ECO:0007669"/>
    <property type="project" value="UniProtKB-UniRule"/>
</dbReference>
<dbReference type="Pfam" id="PF00919">
    <property type="entry name" value="UPF0004"/>
    <property type="match status" value="1"/>
</dbReference>
<feature type="binding site" evidence="14">
    <location>
        <position position="85"/>
    </location>
    <ligand>
        <name>[4Fe-4S] cluster</name>
        <dbReference type="ChEBI" id="CHEBI:49883"/>
        <label>1</label>
    </ligand>
</feature>
<dbReference type="CDD" id="cd01335">
    <property type="entry name" value="Radical_SAM"/>
    <property type="match status" value="1"/>
</dbReference>
<dbReference type="Gene3D" id="3.80.30.20">
    <property type="entry name" value="tm_1862 like domain"/>
    <property type="match status" value="1"/>
</dbReference>
<evidence type="ECO:0000256" key="9">
    <source>
        <dbReference type="ARBA" id="ARBA00023014"/>
    </source>
</evidence>
<dbReference type="AlphaFoldDB" id="A0A5B8XE22"/>
<feature type="domain" description="MTTase N-terminal" evidence="16">
    <location>
        <begin position="2"/>
        <end position="122"/>
    </location>
</feature>
<organism evidence="18 19">
    <name type="scientific">Candidatus Deianiraea vastatrix</name>
    <dbReference type="NCBI Taxonomy" id="2163644"/>
    <lineage>
        <taxon>Bacteria</taxon>
        <taxon>Pseudomonadati</taxon>
        <taxon>Pseudomonadota</taxon>
        <taxon>Alphaproteobacteria</taxon>
        <taxon>Rickettsiales</taxon>
        <taxon>Candidatus Deianiraeaceae</taxon>
        <taxon>Candidatus Deianiraea</taxon>
    </lineage>
</organism>
<keyword evidence="6 14" id="KW-0819">tRNA processing</keyword>
<keyword evidence="5 14" id="KW-0949">S-adenosyl-L-methionine</keyword>
<keyword evidence="4 14" id="KW-0808">Transferase</keyword>
<dbReference type="InterPro" id="IPR058240">
    <property type="entry name" value="rSAM_sf"/>
</dbReference>
<dbReference type="InterPro" id="IPR006463">
    <property type="entry name" value="MiaB_methiolase"/>
</dbReference>
<evidence type="ECO:0000256" key="12">
    <source>
        <dbReference type="ARBA" id="ARBA00080698"/>
    </source>
</evidence>
<dbReference type="InterPro" id="IPR002792">
    <property type="entry name" value="TRAM_dom"/>
</dbReference>
<evidence type="ECO:0000256" key="13">
    <source>
        <dbReference type="ARBA" id="ARBA00081141"/>
    </source>
</evidence>
<dbReference type="InterPro" id="IPR038135">
    <property type="entry name" value="Methylthiotransferase_N_sf"/>
</dbReference>
<dbReference type="NCBIfam" id="TIGR01574">
    <property type="entry name" value="miaB-methiolase"/>
    <property type="match status" value="1"/>
</dbReference>
<protein>
    <recommendedName>
        <fullName evidence="11 14">tRNA-2-methylthio-N(6)-dimethylallyladenosine synthase</fullName>
        <ecNumber evidence="10 14">2.8.4.3</ecNumber>
    </recommendedName>
    <alternativeName>
        <fullName evidence="13 14">(Dimethylallyl)adenosine tRNA methylthiotransferase MiaB</fullName>
    </alternativeName>
    <alternativeName>
        <fullName evidence="12 14">tRNA-i(6)A37 methylthiotransferase</fullName>
    </alternativeName>
</protein>
<dbReference type="PROSITE" id="PS01278">
    <property type="entry name" value="MTTASE_RADICAL"/>
    <property type="match status" value="1"/>
</dbReference>
<evidence type="ECO:0000256" key="5">
    <source>
        <dbReference type="ARBA" id="ARBA00022691"/>
    </source>
</evidence>
<feature type="domain" description="TRAM" evidence="15">
    <location>
        <begin position="383"/>
        <end position="448"/>
    </location>
</feature>
<dbReference type="PROSITE" id="PS51918">
    <property type="entry name" value="RADICAL_SAM"/>
    <property type="match status" value="1"/>
</dbReference>
<reference evidence="18 19" key="1">
    <citation type="journal article" date="2019" name="ISME J.">
        <title>Deianiraea, an extracellular bacterium associated with the ciliate Paramecium, suggests an alternative scenario for the evolution of Rickettsiales.</title>
        <authorList>
            <person name="Castelli M."/>
            <person name="Sabaneyeva E."/>
            <person name="Lanzoni O."/>
            <person name="Lebedeva N."/>
            <person name="Floriano A.M."/>
            <person name="Gaiarsa S."/>
            <person name="Benken K."/>
            <person name="Modeo L."/>
            <person name="Bandi C."/>
            <person name="Potekhin A."/>
            <person name="Sassera D."/>
            <person name="Petroni G."/>
        </authorList>
    </citation>
    <scope>NUCLEOTIDE SEQUENCE [LARGE SCALE GENOMIC DNA]</scope>
    <source>
        <strain evidence="18">CyL4-1</strain>
    </source>
</reference>
<evidence type="ECO:0000256" key="2">
    <source>
        <dbReference type="ARBA" id="ARBA00022485"/>
    </source>
</evidence>
<accession>A0A5B8XE22</accession>
<dbReference type="GO" id="GO:0046872">
    <property type="term" value="F:metal ion binding"/>
    <property type="evidence" value="ECO:0007669"/>
    <property type="project" value="UniProtKB-KW"/>
</dbReference>
<dbReference type="SMART" id="SM00729">
    <property type="entry name" value="Elp3"/>
    <property type="match status" value="1"/>
</dbReference>
<dbReference type="GO" id="GO:0035597">
    <property type="term" value="F:tRNA-2-methylthio-N(6)-dimethylallyladenosine(37) synthase activity"/>
    <property type="evidence" value="ECO:0007669"/>
    <property type="project" value="UniProtKB-EC"/>
</dbReference>
<dbReference type="InterPro" id="IPR013848">
    <property type="entry name" value="Methylthiotransferase_N"/>
</dbReference>
<keyword evidence="19" id="KW-1185">Reference proteome</keyword>
<evidence type="ECO:0000256" key="10">
    <source>
        <dbReference type="ARBA" id="ARBA00033765"/>
    </source>
</evidence>
<dbReference type="InterPro" id="IPR005839">
    <property type="entry name" value="Methylthiotransferase"/>
</dbReference>
<comment type="subcellular location">
    <subcellularLocation>
        <location evidence="14">Cytoplasm</location>
    </subcellularLocation>
</comment>
<gene>
    <name evidence="14" type="primary">miaB</name>
    <name evidence="18" type="ORF">Deia_00722</name>
</gene>
<keyword evidence="8 14" id="KW-0408">Iron</keyword>
<evidence type="ECO:0000256" key="8">
    <source>
        <dbReference type="ARBA" id="ARBA00023004"/>
    </source>
</evidence>
<evidence type="ECO:0000256" key="11">
    <source>
        <dbReference type="ARBA" id="ARBA00068570"/>
    </source>
</evidence>
<proteinExistence type="inferred from homology"/>
<evidence type="ECO:0000256" key="6">
    <source>
        <dbReference type="ARBA" id="ARBA00022694"/>
    </source>
</evidence>
<dbReference type="FunFam" id="3.80.30.20:FF:000001">
    <property type="entry name" value="tRNA-2-methylthio-N(6)-dimethylallyladenosine synthase 2"/>
    <property type="match status" value="1"/>
</dbReference>